<dbReference type="PANTHER" id="PTHR46093:SF18">
    <property type="entry name" value="FIBRONECTIN TYPE-III DOMAIN-CONTAINING PROTEIN"/>
    <property type="match status" value="1"/>
</dbReference>
<keyword evidence="6" id="KW-1185">Reference proteome</keyword>
<evidence type="ECO:0000313" key="5">
    <source>
        <dbReference type="EMBL" id="KAG0324255.1"/>
    </source>
</evidence>
<keyword evidence="4" id="KW-0812">Transmembrane</keyword>
<dbReference type="InterPro" id="IPR015915">
    <property type="entry name" value="Kelch-typ_b-propeller"/>
</dbReference>
<keyword evidence="2" id="KW-0677">Repeat</keyword>
<dbReference type="EMBL" id="JAAAIP010000157">
    <property type="protein sequence ID" value="KAG0324255.1"/>
    <property type="molecule type" value="Genomic_DNA"/>
</dbReference>
<dbReference type="OrthoDB" id="432528at2759"/>
<name>A0A9P6UXI4_9FUNG</name>
<reference evidence="5" key="1">
    <citation type="journal article" date="2020" name="Fungal Divers.">
        <title>Resolving the Mortierellaceae phylogeny through synthesis of multi-gene phylogenetics and phylogenomics.</title>
        <authorList>
            <person name="Vandepol N."/>
            <person name="Liber J."/>
            <person name="Desiro A."/>
            <person name="Na H."/>
            <person name="Kennedy M."/>
            <person name="Barry K."/>
            <person name="Grigoriev I.V."/>
            <person name="Miller A.N."/>
            <person name="O'Donnell K."/>
            <person name="Stajich J.E."/>
            <person name="Bonito G."/>
        </authorList>
    </citation>
    <scope>NUCLEOTIDE SEQUENCE</scope>
    <source>
        <strain evidence="5">REB-010B</strain>
    </source>
</reference>
<gene>
    <name evidence="5" type="ORF">BGZ99_002040</name>
</gene>
<dbReference type="SUPFAM" id="SSF117281">
    <property type="entry name" value="Kelch motif"/>
    <property type="match status" value="1"/>
</dbReference>
<evidence type="ECO:0000256" key="4">
    <source>
        <dbReference type="SAM" id="Phobius"/>
    </source>
</evidence>
<dbReference type="AlphaFoldDB" id="A0A9P6UXI4"/>
<feature type="compositionally biased region" description="Polar residues" evidence="3">
    <location>
        <begin position="386"/>
        <end position="406"/>
    </location>
</feature>
<keyword evidence="4" id="KW-0472">Membrane</keyword>
<keyword evidence="4" id="KW-1133">Transmembrane helix</keyword>
<dbReference type="PANTHER" id="PTHR46093">
    <property type="entry name" value="ACYL-COA-BINDING DOMAIN-CONTAINING PROTEIN 5"/>
    <property type="match status" value="1"/>
</dbReference>
<organism evidence="5 6">
    <name type="scientific">Dissophora globulifera</name>
    <dbReference type="NCBI Taxonomy" id="979702"/>
    <lineage>
        <taxon>Eukaryota</taxon>
        <taxon>Fungi</taxon>
        <taxon>Fungi incertae sedis</taxon>
        <taxon>Mucoromycota</taxon>
        <taxon>Mortierellomycotina</taxon>
        <taxon>Mortierellomycetes</taxon>
        <taxon>Mortierellales</taxon>
        <taxon>Mortierellaceae</taxon>
        <taxon>Dissophora</taxon>
    </lineage>
</organism>
<sequence length="461" mass="48420">MYVYEATSRIWIPSMMLNLTSTTGLAAIMDPITNITYLPGGSIADGTTSMLSLHGAHDGADAGVRPESIAMMTGLEFATDYAIAWSAALHRMIMHGGTVNGMFSFDPISGWSTLNSTGAVPSPRTSACLVAAQGGSKMILFGGYSATTDTVLNDIYTLDMATLNWTRGPDADISDARKGAACAVSHDYFIVWGGSSFSIITNTTLLYNMKLGNWDAAYTPAKAGPTTAPLSKTTTTQPTSAPATAPTTSTLASTLASTPASIPTSTPASRPSAQHLPDSMGPSVAAPIALVTRLPGPSSAKTSSALPYIGAGLGAFVAVAAAGAFLVHLRSRSRQSEMLIDFDPSGGASSLSDSNVQDHFHFDDSAGAHGRSRGVVPLQYRLPSTNSSSATLPSMPQLSHASYDTQRGSKDPYPYCDDAVIFIQDDILQDRYQATPHYYDAPAYGEDSYEPYSLPKVQYGS</sequence>
<evidence type="ECO:0000256" key="1">
    <source>
        <dbReference type="ARBA" id="ARBA00022441"/>
    </source>
</evidence>
<dbReference type="Gene3D" id="2.120.10.80">
    <property type="entry name" value="Kelch-type beta propeller"/>
    <property type="match status" value="1"/>
</dbReference>
<evidence type="ECO:0008006" key="7">
    <source>
        <dbReference type="Google" id="ProtNLM"/>
    </source>
</evidence>
<proteinExistence type="predicted"/>
<accession>A0A9P6UXI4</accession>
<feature type="region of interest" description="Disordered" evidence="3">
    <location>
        <begin position="225"/>
        <end position="279"/>
    </location>
</feature>
<feature type="compositionally biased region" description="Low complexity" evidence="3">
    <location>
        <begin position="225"/>
        <end position="273"/>
    </location>
</feature>
<evidence type="ECO:0000256" key="3">
    <source>
        <dbReference type="SAM" id="MobiDB-lite"/>
    </source>
</evidence>
<evidence type="ECO:0000256" key="2">
    <source>
        <dbReference type="ARBA" id="ARBA00022737"/>
    </source>
</evidence>
<protein>
    <recommendedName>
        <fullName evidence="7">Galactose oxidase</fullName>
    </recommendedName>
</protein>
<evidence type="ECO:0000313" key="6">
    <source>
        <dbReference type="Proteomes" id="UP000738325"/>
    </source>
</evidence>
<dbReference type="Proteomes" id="UP000738325">
    <property type="component" value="Unassembled WGS sequence"/>
</dbReference>
<dbReference type="Pfam" id="PF24681">
    <property type="entry name" value="Kelch_KLHDC2_KLHL20_DRC7"/>
    <property type="match status" value="1"/>
</dbReference>
<feature type="region of interest" description="Disordered" evidence="3">
    <location>
        <begin position="386"/>
        <end position="409"/>
    </location>
</feature>
<feature type="transmembrane region" description="Helical" evidence="4">
    <location>
        <begin position="305"/>
        <end position="329"/>
    </location>
</feature>
<keyword evidence="1" id="KW-0880">Kelch repeat</keyword>
<comment type="caution">
    <text evidence="5">The sequence shown here is derived from an EMBL/GenBank/DDBJ whole genome shotgun (WGS) entry which is preliminary data.</text>
</comment>